<protein>
    <submittedName>
        <fullName evidence="1">Uncharacterized protein</fullName>
    </submittedName>
</protein>
<proteinExistence type="predicted"/>
<dbReference type="Proteomes" id="UP000054495">
    <property type="component" value="Unassembled WGS sequence"/>
</dbReference>
<evidence type="ECO:0000313" key="2">
    <source>
        <dbReference type="Proteomes" id="UP000054495"/>
    </source>
</evidence>
<name>A0A0D6L6D7_9BILA</name>
<keyword evidence="2" id="KW-1185">Reference proteome</keyword>
<evidence type="ECO:0000313" key="1">
    <source>
        <dbReference type="EMBL" id="EPB67220.1"/>
    </source>
</evidence>
<gene>
    <name evidence="1" type="ORF">ANCCEY_13689</name>
</gene>
<reference evidence="1 2" key="1">
    <citation type="submission" date="2013-05" db="EMBL/GenBank/DDBJ databases">
        <title>Draft genome of the parasitic nematode Anyclostoma ceylanicum.</title>
        <authorList>
            <person name="Mitreva M."/>
        </authorList>
    </citation>
    <scope>NUCLEOTIDE SEQUENCE [LARGE SCALE GENOMIC DNA]</scope>
</reference>
<dbReference type="EMBL" id="KE125743">
    <property type="protein sequence ID" value="EPB67220.1"/>
    <property type="molecule type" value="Genomic_DNA"/>
</dbReference>
<dbReference type="AlphaFoldDB" id="A0A0D6L6D7"/>
<organism evidence="1 2">
    <name type="scientific">Ancylostoma ceylanicum</name>
    <dbReference type="NCBI Taxonomy" id="53326"/>
    <lineage>
        <taxon>Eukaryota</taxon>
        <taxon>Metazoa</taxon>
        <taxon>Ecdysozoa</taxon>
        <taxon>Nematoda</taxon>
        <taxon>Chromadorea</taxon>
        <taxon>Rhabditida</taxon>
        <taxon>Rhabditina</taxon>
        <taxon>Rhabditomorpha</taxon>
        <taxon>Strongyloidea</taxon>
        <taxon>Ancylostomatidae</taxon>
        <taxon>Ancylostomatinae</taxon>
        <taxon>Ancylostoma</taxon>
    </lineage>
</organism>
<sequence>MSCIGRGEIGWDSFSMINPNIPRQSNEPAYLRSETLRYLKEEENRPKGNLSDHPNPNGLPVCYICSRPIL</sequence>
<accession>A0A0D6L6D7</accession>